<keyword evidence="3 6" id="KW-0812">Transmembrane</keyword>
<feature type="transmembrane region" description="Helical" evidence="6">
    <location>
        <begin position="187"/>
        <end position="206"/>
    </location>
</feature>
<keyword evidence="9" id="KW-1185">Reference proteome</keyword>
<feature type="transmembrane region" description="Helical" evidence="6">
    <location>
        <begin position="309"/>
        <end position="330"/>
    </location>
</feature>
<gene>
    <name evidence="8" type="ORF">FB45DRAFT_1055357</name>
</gene>
<dbReference type="PROSITE" id="PS50850">
    <property type="entry name" value="MFS"/>
    <property type="match status" value="1"/>
</dbReference>
<name>A0AAD7FRW6_9AGAR</name>
<proteinExistence type="inferred from homology"/>
<dbReference type="Proteomes" id="UP001221142">
    <property type="component" value="Unassembled WGS sequence"/>
</dbReference>
<evidence type="ECO:0000256" key="4">
    <source>
        <dbReference type="ARBA" id="ARBA00022989"/>
    </source>
</evidence>
<feature type="domain" description="Major facilitator superfamily (MFS) profile" evidence="7">
    <location>
        <begin position="50"/>
        <end position="453"/>
    </location>
</feature>
<feature type="transmembrane region" description="Helical" evidence="6">
    <location>
        <begin position="218"/>
        <end position="237"/>
    </location>
</feature>
<feature type="transmembrane region" description="Helical" evidence="6">
    <location>
        <begin position="45"/>
        <end position="63"/>
    </location>
</feature>
<feature type="transmembrane region" description="Helical" evidence="6">
    <location>
        <begin position="401"/>
        <end position="424"/>
    </location>
</feature>
<dbReference type="SUPFAM" id="SSF103473">
    <property type="entry name" value="MFS general substrate transporter"/>
    <property type="match status" value="1"/>
</dbReference>
<evidence type="ECO:0000256" key="6">
    <source>
        <dbReference type="SAM" id="Phobius"/>
    </source>
</evidence>
<dbReference type="EMBL" id="JARKIF010000005">
    <property type="protein sequence ID" value="KAJ7639196.1"/>
    <property type="molecule type" value="Genomic_DNA"/>
</dbReference>
<reference evidence="8" key="1">
    <citation type="submission" date="2023-03" db="EMBL/GenBank/DDBJ databases">
        <title>Massive genome expansion in bonnet fungi (Mycena s.s.) driven by repeated elements and novel gene families across ecological guilds.</title>
        <authorList>
            <consortium name="Lawrence Berkeley National Laboratory"/>
            <person name="Harder C.B."/>
            <person name="Miyauchi S."/>
            <person name="Viragh M."/>
            <person name="Kuo A."/>
            <person name="Thoen E."/>
            <person name="Andreopoulos B."/>
            <person name="Lu D."/>
            <person name="Skrede I."/>
            <person name="Drula E."/>
            <person name="Henrissat B."/>
            <person name="Morin E."/>
            <person name="Kohler A."/>
            <person name="Barry K."/>
            <person name="LaButti K."/>
            <person name="Morin E."/>
            <person name="Salamov A."/>
            <person name="Lipzen A."/>
            <person name="Mereny Z."/>
            <person name="Hegedus B."/>
            <person name="Baldrian P."/>
            <person name="Stursova M."/>
            <person name="Weitz H."/>
            <person name="Taylor A."/>
            <person name="Grigoriev I.V."/>
            <person name="Nagy L.G."/>
            <person name="Martin F."/>
            <person name="Kauserud H."/>
        </authorList>
    </citation>
    <scope>NUCLEOTIDE SEQUENCE</scope>
    <source>
        <strain evidence="8">9284</strain>
    </source>
</reference>
<dbReference type="InterPro" id="IPR020846">
    <property type="entry name" value="MFS_dom"/>
</dbReference>
<feature type="transmembrane region" description="Helical" evidence="6">
    <location>
        <begin position="362"/>
        <end position="380"/>
    </location>
</feature>
<keyword evidence="4 6" id="KW-1133">Transmembrane helix</keyword>
<feature type="transmembrane region" description="Helical" evidence="6">
    <location>
        <begin position="149"/>
        <end position="167"/>
    </location>
</feature>
<comment type="similarity">
    <text evidence="2">Belongs to the major facilitator superfamily. Sugar transporter (TC 2.A.1.1) family.</text>
</comment>
<protein>
    <submittedName>
        <fullName evidence="8">Major facilitator superfamily domain-containing protein</fullName>
    </submittedName>
</protein>
<dbReference type="GO" id="GO:0005351">
    <property type="term" value="F:carbohydrate:proton symporter activity"/>
    <property type="evidence" value="ECO:0007669"/>
    <property type="project" value="TreeGrafter"/>
</dbReference>
<evidence type="ECO:0000256" key="2">
    <source>
        <dbReference type="ARBA" id="ARBA00010992"/>
    </source>
</evidence>
<dbReference type="InterPro" id="IPR005829">
    <property type="entry name" value="Sugar_transporter_CS"/>
</dbReference>
<feature type="transmembrane region" description="Helical" evidence="6">
    <location>
        <begin position="337"/>
        <end position="356"/>
    </location>
</feature>
<dbReference type="Pfam" id="PF00083">
    <property type="entry name" value="Sugar_tr"/>
    <property type="match status" value="2"/>
</dbReference>
<accession>A0AAD7FRW6</accession>
<feature type="transmembrane region" description="Helical" evidence="6">
    <location>
        <begin position="430"/>
        <end position="450"/>
    </location>
</feature>
<dbReference type="Gene3D" id="1.20.1250.20">
    <property type="entry name" value="MFS general substrate transporter like domains"/>
    <property type="match status" value="2"/>
</dbReference>
<dbReference type="PANTHER" id="PTHR48022:SF79">
    <property type="entry name" value="LACTOSE PERMEASE, PUTATIVE (AFU_ORTHOLOGUE AFUA_6G01860)-RELATED"/>
    <property type="match status" value="1"/>
</dbReference>
<evidence type="ECO:0000256" key="3">
    <source>
        <dbReference type="ARBA" id="ARBA00022692"/>
    </source>
</evidence>
<evidence type="ECO:0000313" key="8">
    <source>
        <dbReference type="EMBL" id="KAJ7639196.1"/>
    </source>
</evidence>
<organism evidence="8 9">
    <name type="scientific">Roridomyces roridus</name>
    <dbReference type="NCBI Taxonomy" id="1738132"/>
    <lineage>
        <taxon>Eukaryota</taxon>
        <taxon>Fungi</taxon>
        <taxon>Dikarya</taxon>
        <taxon>Basidiomycota</taxon>
        <taxon>Agaricomycotina</taxon>
        <taxon>Agaricomycetes</taxon>
        <taxon>Agaricomycetidae</taxon>
        <taxon>Agaricales</taxon>
        <taxon>Marasmiineae</taxon>
        <taxon>Mycenaceae</taxon>
        <taxon>Roridomyces</taxon>
    </lineage>
</organism>
<dbReference type="InterPro" id="IPR050360">
    <property type="entry name" value="MFS_Sugar_Transporters"/>
</dbReference>
<feature type="transmembrane region" description="Helical" evidence="6">
    <location>
        <begin position="97"/>
        <end position="115"/>
    </location>
</feature>
<dbReference type="GO" id="GO:0016020">
    <property type="term" value="C:membrane"/>
    <property type="evidence" value="ECO:0007669"/>
    <property type="project" value="UniProtKB-SubCell"/>
</dbReference>
<dbReference type="PANTHER" id="PTHR48022">
    <property type="entry name" value="PLASTIDIC GLUCOSE TRANSPORTER 4"/>
    <property type="match status" value="1"/>
</dbReference>
<evidence type="ECO:0000313" key="9">
    <source>
        <dbReference type="Proteomes" id="UP001221142"/>
    </source>
</evidence>
<dbReference type="InterPro" id="IPR036259">
    <property type="entry name" value="MFS_trans_sf"/>
</dbReference>
<dbReference type="AlphaFoldDB" id="A0AAD7FRW6"/>
<evidence type="ECO:0000256" key="5">
    <source>
        <dbReference type="ARBA" id="ARBA00023136"/>
    </source>
</evidence>
<comment type="subcellular location">
    <subcellularLocation>
        <location evidence="1">Membrane</location>
        <topology evidence="1">Multi-pass membrane protein</topology>
    </subcellularLocation>
</comment>
<keyword evidence="5 6" id="KW-0472">Membrane</keyword>
<evidence type="ECO:0000259" key="7">
    <source>
        <dbReference type="PROSITE" id="PS50850"/>
    </source>
</evidence>
<evidence type="ECO:0000256" key="1">
    <source>
        <dbReference type="ARBA" id="ARBA00004141"/>
    </source>
</evidence>
<dbReference type="InterPro" id="IPR005828">
    <property type="entry name" value="MFS_sugar_transport-like"/>
</dbReference>
<sequence length="479" mass="51370">MSEKDSTKAAVVHDEGPRFSNVLNADLQHALSTGPQLDPRSAAAFKLYLILSVVFMSSLSFGFDTSVVSSVNGIAQYTDYFHIGGGATGGGQGITTAMLYTIFSIGCVVGSFGAAPAADIWGRRVGMISASITILIVRDLSSSFCIDRTYLFFGRFFIGAGSALNAASGPSYVAEITPPKWRGRLGGLYNTFNNVGGIICAALVIGTGSINSSASWRLPFAIQLIPTIILFVGAFFIPESPRWLMSVGRKEEARAILAKYHGNGDTNAPLVVLEYKELETHIQSATKSRCYYLTVALDLTGVKTQNERLIFSFVAITAGGVGALIGAAIVDRVGRRALWFWGTAASSLALALTAAFTATSKTGPAVAFLVILSFTMNMTYQTLASIYPSECLSFEIRAKGIAAFACIESLAAIVNNFSGAIAFQKIGWKFFLVFAVWDAFEAMVIWFCAVETKGRTLEELNEIFQDPNPVQASLKRGSY</sequence>
<comment type="caution">
    <text evidence="8">The sequence shown here is derived from an EMBL/GenBank/DDBJ whole genome shotgun (WGS) entry which is preliminary data.</text>
</comment>
<dbReference type="PROSITE" id="PS00216">
    <property type="entry name" value="SUGAR_TRANSPORT_1"/>
    <property type="match status" value="2"/>
</dbReference>